<evidence type="ECO:0000256" key="3">
    <source>
        <dbReference type="ARBA" id="ARBA00022692"/>
    </source>
</evidence>
<dbReference type="Proteomes" id="UP000038830">
    <property type="component" value="Unassembled WGS sequence"/>
</dbReference>
<accession>A0A0H5C259</accession>
<keyword evidence="5 6" id="KW-0472">Membrane</keyword>
<feature type="domain" description="Sec20 C-terminal" evidence="7">
    <location>
        <begin position="141"/>
        <end position="231"/>
    </location>
</feature>
<comment type="subcellular location">
    <subcellularLocation>
        <location evidence="1">Membrane</location>
        <topology evidence="1">Single-pass type IV membrane protein</topology>
    </subcellularLocation>
</comment>
<evidence type="ECO:0000313" key="8">
    <source>
        <dbReference type="EMBL" id="CEP21826.1"/>
    </source>
</evidence>
<keyword evidence="4 6" id="KW-1133">Transmembrane helix</keyword>
<evidence type="ECO:0000256" key="1">
    <source>
        <dbReference type="ARBA" id="ARBA00004211"/>
    </source>
</evidence>
<reference evidence="9" key="1">
    <citation type="journal article" date="2015" name="J. Biotechnol.">
        <title>The structure of the Cyberlindnera jadinii genome and its relation to Candida utilis analyzed by the occurrence of single nucleotide polymorphisms.</title>
        <authorList>
            <person name="Rupp O."/>
            <person name="Brinkrolf K."/>
            <person name="Buerth C."/>
            <person name="Kunigo M."/>
            <person name="Schneider J."/>
            <person name="Jaenicke S."/>
            <person name="Goesmann A."/>
            <person name="Puehler A."/>
            <person name="Jaeger K.-E."/>
            <person name="Ernst J.F."/>
        </authorList>
    </citation>
    <scope>NUCLEOTIDE SEQUENCE [LARGE SCALE GENOMIC DNA]</scope>
    <source>
        <strain evidence="9">ATCC 18201 / CBS 1600 / BCRC 20928 / JCM 3617 / NBRC 0987 / NRRL Y-1542</strain>
    </source>
</reference>
<dbReference type="AlphaFoldDB" id="A0A0H5C259"/>
<dbReference type="EMBL" id="CDQK01000002">
    <property type="protein sequence ID" value="CEP21826.1"/>
    <property type="molecule type" value="Genomic_DNA"/>
</dbReference>
<dbReference type="GO" id="GO:0016020">
    <property type="term" value="C:membrane"/>
    <property type="evidence" value="ECO:0007669"/>
    <property type="project" value="UniProtKB-SubCell"/>
</dbReference>
<name>A0A0H5C259_CYBJN</name>
<feature type="transmembrane region" description="Helical" evidence="6">
    <location>
        <begin position="212"/>
        <end position="231"/>
    </location>
</feature>
<organism evidence="8 9">
    <name type="scientific">Cyberlindnera jadinii (strain ATCC 18201 / CBS 1600 / BCRC 20928 / JCM 3617 / NBRC 0987 / NRRL Y-1542)</name>
    <name type="common">Torula yeast</name>
    <name type="synonym">Candida utilis</name>
    <dbReference type="NCBI Taxonomy" id="983966"/>
    <lineage>
        <taxon>Eukaryota</taxon>
        <taxon>Fungi</taxon>
        <taxon>Dikarya</taxon>
        <taxon>Ascomycota</taxon>
        <taxon>Saccharomycotina</taxon>
        <taxon>Saccharomycetes</taxon>
        <taxon>Phaffomycetales</taxon>
        <taxon>Phaffomycetaceae</taxon>
        <taxon>Cyberlindnera</taxon>
    </lineage>
</organism>
<evidence type="ECO:0000313" key="9">
    <source>
        <dbReference type="Proteomes" id="UP000038830"/>
    </source>
</evidence>
<evidence type="ECO:0000256" key="6">
    <source>
        <dbReference type="SAM" id="Phobius"/>
    </source>
</evidence>
<dbReference type="Pfam" id="PF03908">
    <property type="entry name" value="Sec20"/>
    <property type="match status" value="1"/>
</dbReference>
<dbReference type="InterPro" id="IPR056173">
    <property type="entry name" value="Sec20_C"/>
</dbReference>
<proteinExistence type="predicted"/>
<gene>
    <name evidence="8" type="ORF">BN1211_2033</name>
</gene>
<evidence type="ECO:0000256" key="4">
    <source>
        <dbReference type="ARBA" id="ARBA00022989"/>
    </source>
</evidence>
<keyword evidence="3 6" id="KW-0812">Transmembrane</keyword>
<evidence type="ECO:0000259" key="7">
    <source>
        <dbReference type="Pfam" id="PF03908"/>
    </source>
</evidence>
<keyword evidence="2" id="KW-0813">Transport</keyword>
<sequence length="335" mass="37984">MTEIEAQLGQLHDLKNSLARLLYTEAGLDKEKIFLLLSQYNDSLDYLHDELEFQFGLDLDKPVHTQIELVAEYDSLRDFMNRFQKNLITKQLSQREDQLANFEDLKRAKYNREVAADTADNAIENHEEPEVVSKDAKIMNTTRKITSKLVTSSQILQSSLVQSQLNIEELEIQGDSLSRFAERNDVVGGMLTRSEVFINDIRLSSMKDKKRMYYALAFFALCVFKVFWSRLLKWPVILSWRIVWYSTRTLFSTLGLVSKPLKVEPLKASNIVQAIGTTTTTSAVGVASDVVETVSSLSEAITTTMGEFVSIVSDVAEELATDTFEEALGRIIDEL</sequence>
<protein>
    <recommendedName>
        <fullName evidence="7">Sec20 C-terminal domain-containing protein</fullName>
    </recommendedName>
</protein>
<evidence type="ECO:0000256" key="5">
    <source>
        <dbReference type="ARBA" id="ARBA00023136"/>
    </source>
</evidence>
<evidence type="ECO:0000256" key="2">
    <source>
        <dbReference type="ARBA" id="ARBA00022448"/>
    </source>
</evidence>